<dbReference type="EMBL" id="BX571872">
    <property type="protein sequence ID" value="CAE16531.1"/>
    <property type="molecule type" value="Genomic_DNA"/>
</dbReference>
<name>Q7MZW0_PHOLL</name>
<dbReference type="KEGG" id="plu:plu4159"/>
<evidence type="ECO:0000313" key="2">
    <source>
        <dbReference type="Proteomes" id="UP000002514"/>
    </source>
</evidence>
<evidence type="ECO:0000313" key="1">
    <source>
        <dbReference type="EMBL" id="CAE16531.1"/>
    </source>
</evidence>
<protein>
    <submittedName>
        <fullName evidence="1">Photorhabdus luminescens subsp. laumondii TTO1 complete genome segment 14/17</fullName>
    </submittedName>
</protein>
<sequence>MFSATRTAILNGELETQFGRWYPRVKLGEETENHCGMKTREKSSISKKNSTNTTNLSMPVPYLDLFFLVESSDLGTGA</sequence>
<accession>Q7MZW0</accession>
<keyword evidence="2" id="KW-1185">Reference proteome</keyword>
<gene>
    <name evidence="1" type="ordered locus">plu4159</name>
</gene>
<dbReference type="HOGENOM" id="CLU_2618950_0_0_6"/>
<reference evidence="2" key="1">
    <citation type="journal article" date="2003" name="Nat. Biotechnol.">
        <title>The genome sequence of the entomopathogenic bacterium Photorhabdus luminescens.</title>
        <authorList>
            <person name="Duchaud E."/>
            <person name="Rusniok C."/>
            <person name="Frangeul L."/>
            <person name="Buchrieser C."/>
            <person name="Givaudan A."/>
            <person name="Taourit S."/>
            <person name="Bocs S."/>
            <person name="Boursaux-Eude C."/>
            <person name="Chandler M."/>
            <person name="Charles J.-F."/>
            <person name="Dassa E."/>
            <person name="Derose R."/>
            <person name="Derzelle S."/>
            <person name="Freyssinet G."/>
            <person name="Gaudriault S."/>
            <person name="Medigue C."/>
            <person name="Lanois A."/>
            <person name="Powell K."/>
            <person name="Siguier P."/>
            <person name="Vincent R."/>
            <person name="Wingate V."/>
            <person name="Zouine M."/>
            <person name="Glaser P."/>
            <person name="Boemare N."/>
            <person name="Danchin A."/>
            <person name="Kunst F."/>
        </authorList>
    </citation>
    <scope>NUCLEOTIDE SEQUENCE [LARGE SCALE GENOMIC DNA]</scope>
    <source>
        <strain evidence="2">DSM 15139 / CIP 105565 / TT01</strain>
    </source>
</reference>
<dbReference type="AlphaFoldDB" id="Q7MZW0"/>
<proteinExistence type="predicted"/>
<dbReference type="Proteomes" id="UP000002514">
    <property type="component" value="Chromosome"/>
</dbReference>
<organism evidence="1 2">
    <name type="scientific">Photorhabdus laumondii subsp. laumondii (strain DSM 15139 / CIP 105565 / TT01)</name>
    <name type="common">Photorhabdus luminescens subsp. laumondii</name>
    <dbReference type="NCBI Taxonomy" id="243265"/>
    <lineage>
        <taxon>Bacteria</taxon>
        <taxon>Pseudomonadati</taxon>
        <taxon>Pseudomonadota</taxon>
        <taxon>Gammaproteobacteria</taxon>
        <taxon>Enterobacterales</taxon>
        <taxon>Morganellaceae</taxon>
        <taxon>Photorhabdus</taxon>
    </lineage>
</organism>